<keyword evidence="2" id="KW-1185">Reference proteome</keyword>
<evidence type="ECO:0000313" key="2">
    <source>
        <dbReference type="Proteomes" id="UP001597373"/>
    </source>
</evidence>
<sequence length="94" mass="9964">MAQSNLKDRSPEEAQAINDLFTALGVIASSLYSAKPHIETLLHLNPEEPILKAFAALVAGFIEAEPHVDESAKNLNLTVLAPAIISTDTASAIN</sequence>
<name>A0ABW5DM39_9HYPH</name>
<protein>
    <submittedName>
        <fullName evidence="1">Uncharacterized protein</fullName>
    </submittedName>
</protein>
<organism evidence="1 2">
    <name type="scientific">Chelativorans composti</name>
    <dbReference type="NCBI Taxonomy" id="768533"/>
    <lineage>
        <taxon>Bacteria</taxon>
        <taxon>Pseudomonadati</taxon>
        <taxon>Pseudomonadota</taxon>
        <taxon>Alphaproteobacteria</taxon>
        <taxon>Hyphomicrobiales</taxon>
        <taxon>Phyllobacteriaceae</taxon>
        <taxon>Chelativorans</taxon>
    </lineage>
</organism>
<evidence type="ECO:0000313" key="1">
    <source>
        <dbReference type="EMBL" id="MFD2261046.1"/>
    </source>
</evidence>
<dbReference type="Proteomes" id="UP001597373">
    <property type="component" value="Unassembled WGS sequence"/>
</dbReference>
<reference evidence="2" key="1">
    <citation type="journal article" date="2019" name="Int. J. Syst. Evol. Microbiol.">
        <title>The Global Catalogue of Microorganisms (GCM) 10K type strain sequencing project: providing services to taxonomists for standard genome sequencing and annotation.</title>
        <authorList>
            <consortium name="The Broad Institute Genomics Platform"/>
            <consortium name="The Broad Institute Genome Sequencing Center for Infectious Disease"/>
            <person name="Wu L."/>
            <person name="Ma J."/>
        </authorList>
    </citation>
    <scope>NUCLEOTIDE SEQUENCE [LARGE SCALE GENOMIC DNA]</scope>
    <source>
        <strain evidence="2">KCTC 23707</strain>
    </source>
</reference>
<dbReference type="EMBL" id="JBHUIR010000059">
    <property type="protein sequence ID" value="MFD2261046.1"/>
    <property type="molecule type" value="Genomic_DNA"/>
</dbReference>
<accession>A0ABW5DM39</accession>
<dbReference type="RefSeq" id="WP_345098563.1">
    <property type="nucleotide sequence ID" value="NZ_BAABGS010000017.1"/>
</dbReference>
<proteinExistence type="predicted"/>
<comment type="caution">
    <text evidence="1">The sequence shown here is derived from an EMBL/GenBank/DDBJ whole genome shotgun (WGS) entry which is preliminary data.</text>
</comment>
<gene>
    <name evidence="1" type="ORF">ACFSMZ_14955</name>
</gene>